<evidence type="ECO:0000259" key="11">
    <source>
        <dbReference type="Pfam" id="PF18317"/>
    </source>
</evidence>
<reference evidence="12 13" key="1">
    <citation type="submission" date="2020-03" db="EMBL/GenBank/DDBJ databases">
        <title>Soil Listeria distribution.</title>
        <authorList>
            <person name="Liao J."/>
            <person name="Wiedmann M."/>
        </authorList>
    </citation>
    <scope>NUCLEOTIDE SEQUENCE [LARGE SCALE GENOMIC DNA]</scope>
    <source>
        <strain evidence="12 13">FSL L7-1523</strain>
    </source>
</reference>
<comment type="catalytic activity">
    <reaction evidence="7">
        <text>shikimate + NAD(+) = 3-dehydroshikimate + NADH + H(+)</text>
        <dbReference type="Rhea" id="RHEA:17741"/>
        <dbReference type="ChEBI" id="CHEBI:15378"/>
        <dbReference type="ChEBI" id="CHEBI:16630"/>
        <dbReference type="ChEBI" id="CHEBI:36208"/>
        <dbReference type="ChEBI" id="CHEBI:57540"/>
        <dbReference type="ChEBI" id="CHEBI:57945"/>
    </reaction>
</comment>
<dbReference type="Gene3D" id="3.40.50.10860">
    <property type="entry name" value="Leucine Dehydrogenase, chain A, domain 1"/>
    <property type="match status" value="1"/>
</dbReference>
<proteinExistence type="inferred from homology"/>
<feature type="binding site" evidence="9">
    <location>
        <position position="122"/>
    </location>
    <ligand>
        <name>shikimate</name>
        <dbReference type="ChEBI" id="CHEBI:36208"/>
    </ligand>
</feature>
<comment type="pathway">
    <text evidence="8">Aromatic compound metabolism; 3,4-dihydroxybenzoate biosynthesis; 3-dehydroquinate from D-quinate (NAD(+) route).</text>
</comment>
<feature type="binding site" evidence="9">
    <location>
        <position position="107"/>
    </location>
    <ligand>
        <name>shikimate</name>
        <dbReference type="ChEBI" id="CHEBI:36208"/>
    </ligand>
</feature>
<feature type="active site" description="Proton acceptor" evidence="9">
    <location>
        <position position="86"/>
    </location>
</feature>
<dbReference type="InterPro" id="IPR046346">
    <property type="entry name" value="Aminoacid_DH-like_N_sf"/>
</dbReference>
<feature type="binding site" evidence="9">
    <location>
        <position position="82"/>
    </location>
    <ligand>
        <name>shikimate</name>
        <dbReference type="ChEBI" id="CHEBI:36208"/>
    </ligand>
</feature>
<evidence type="ECO:0000313" key="13">
    <source>
        <dbReference type="Proteomes" id="UP000564536"/>
    </source>
</evidence>
<dbReference type="InterPro" id="IPR013708">
    <property type="entry name" value="Shikimate_DH-bd_N"/>
</dbReference>
<organism evidence="12 13">
    <name type="scientific">Listeria weihenstephanensis</name>
    <dbReference type="NCBI Taxonomy" id="1006155"/>
    <lineage>
        <taxon>Bacteria</taxon>
        <taxon>Bacillati</taxon>
        <taxon>Bacillota</taxon>
        <taxon>Bacilli</taxon>
        <taxon>Bacillales</taxon>
        <taxon>Listeriaceae</taxon>
        <taxon>Listeria</taxon>
    </lineage>
</organism>
<protein>
    <recommendedName>
        <fullName evidence="9">Shikimate dehydrogenase (NADP(+))</fullName>
        <shortName evidence="9">SDH</shortName>
        <ecNumber evidence="9">1.1.1.25</ecNumber>
    </recommendedName>
</protein>
<dbReference type="InterPro" id="IPR036291">
    <property type="entry name" value="NAD(P)-bd_dom_sf"/>
</dbReference>
<comment type="catalytic activity">
    <reaction evidence="9">
        <text>shikimate + NADP(+) = 3-dehydroshikimate + NADPH + H(+)</text>
        <dbReference type="Rhea" id="RHEA:17737"/>
        <dbReference type="ChEBI" id="CHEBI:15378"/>
        <dbReference type="ChEBI" id="CHEBI:16630"/>
        <dbReference type="ChEBI" id="CHEBI:36208"/>
        <dbReference type="ChEBI" id="CHEBI:57783"/>
        <dbReference type="ChEBI" id="CHEBI:58349"/>
        <dbReference type="EC" id="1.1.1.25"/>
    </reaction>
</comment>
<dbReference type="InterPro" id="IPR011342">
    <property type="entry name" value="Shikimate_DH"/>
</dbReference>
<dbReference type="GO" id="GO:0009423">
    <property type="term" value="P:chorismate biosynthetic process"/>
    <property type="evidence" value="ECO:0007669"/>
    <property type="project" value="UniProtKB-UniRule"/>
</dbReference>
<evidence type="ECO:0000256" key="4">
    <source>
        <dbReference type="ARBA" id="ARBA00023002"/>
    </source>
</evidence>
<gene>
    <name evidence="9" type="primary">aroE</name>
    <name evidence="12" type="ORF">HB943_03845</name>
</gene>
<evidence type="ECO:0000256" key="5">
    <source>
        <dbReference type="ARBA" id="ARBA00023141"/>
    </source>
</evidence>
<dbReference type="UniPathway" id="UPA00053">
    <property type="reaction ID" value="UER00087"/>
</dbReference>
<evidence type="ECO:0000256" key="2">
    <source>
        <dbReference type="ARBA" id="ARBA00022605"/>
    </source>
</evidence>
<dbReference type="Pfam" id="PF08501">
    <property type="entry name" value="Shikimate_dh_N"/>
    <property type="match status" value="1"/>
</dbReference>
<dbReference type="FunFam" id="3.40.50.720:FF:000086">
    <property type="entry name" value="Quinate/shikimate dehydrogenase"/>
    <property type="match status" value="1"/>
</dbReference>
<dbReference type="GO" id="GO:0004764">
    <property type="term" value="F:shikimate 3-dehydrogenase (NADP+) activity"/>
    <property type="evidence" value="ECO:0007669"/>
    <property type="project" value="UniProtKB-UniRule"/>
</dbReference>
<dbReference type="Proteomes" id="UP000564536">
    <property type="component" value="Unassembled WGS sequence"/>
</dbReference>
<feature type="binding site" evidence="9">
    <location>
        <begin position="35"/>
        <end position="37"/>
    </location>
    <ligand>
        <name>shikimate</name>
        <dbReference type="ChEBI" id="CHEBI:36208"/>
    </ligand>
</feature>
<name>A0A841Z350_9LIST</name>
<dbReference type="EC" id="1.1.1.25" evidence="9"/>
<dbReference type="EMBL" id="JAARRL010000004">
    <property type="protein sequence ID" value="MBC1499724.1"/>
    <property type="molecule type" value="Genomic_DNA"/>
</dbReference>
<dbReference type="HAMAP" id="MF_00222">
    <property type="entry name" value="Shikimate_DH_AroE"/>
    <property type="match status" value="1"/>
</dbReference>
<comment type="caution">
    <text evidence="12">The sequence shown here is derived from an EMBL/GenBank/DDBJ whole genome shotgun (WGS) entry which is preliminary data.</text>
</comment>
<keyword evidence="4 9" id="KW-0560">Oxidoreductase</keyword>
<evidence type="ECO:0000256" key="6">
    <source>
        <dbReference type="ARBA" id="ARBA00051639"/>
    </source>
</evidence>
<dbReference type="NCBIfam" id="TIGR00507">
    <property type="entry name" value="aroE"/>
    <property type="match status" value="1"/>
</dbReference>
<evidence type="ECO:0000313" key="12">
    <source>
        <dbReference type="EMBL" id="MBC1499724.1"/>
    </source>
</evidence>
<dbReference type="SUPFAM" id="SSF51735">
    <property type="entry name" value="NAD(P)-binding Rossmann-fold domains"/>
    <property type="match status" value="1"/>
</dbReference>
<evidence type="ECO:0000256" key="9">
    <source>
        <dbReference type="HAMAP-Rule" id="MF_00222"/>
    </source>
</evidence>
<comment type="catalytic activity">
    <reaction evidence="6">
        <text>L-quinate + NAD(+) = 3-dehydroquinate + NADH + H(+)</text>
        <dbReference type="Rhea" id="RHEA:22364"/>
        <dbReference type="ChEBI" id="CHEBI:15378"/>
        <dbReference type="ChEBI" id="CHEBI:29751"/>
        <dbReference type="ChEBI" id="CHEBI:32364"/>
        <dbReference type="ChEBI" id="CHEBI:57540"/>
        <dbReference type="ChEBI" id="CHEBI:57945"/>
        <dbReference type="EC" id="1.1.1.24"/>
    </reaction>
</comment>
<dbReference type="AlphaFoldDB" id="A0A841Z350"/>
<sequence>MFNNTHIGKEVFRMAERISGKTQLIGLLGTPISHSLSPKMHNEAFAKLGLDYVYLAFDVGNEQLEDVIKGYRALGVRGSNVTMPNKVLVKKYLDKLSPAAELAGAVNTIVNDDGVLTGHITDGTGYMRALVEANVDIIGKKMTIAGAGGAATAICIQAALDGVKEISIFNKKDAFFDRAEQTVQDINAKTDCKAQLFDLDDVDALRAEIADSVIFTNATSIGMKPYVGQSVVPDASYLRPDLIVSDVVYIPTKSHLLEMAEGVGCETINGLGMMLWQGAKAFEIWTGEEMPVDYIKELLF</sequence>
<comment type="subunit">
    <text evidence="9">Homodimer.</text>
</comment>
<evidence type="ECO:0000259" key="10">
    <source>
        <dbReference type="Pfam" id="PF08501"/>
    </source>
</evidence>
<keyword evidence="2 9" id="KW-0028">Amino-acid biosynthesis</keyword>
<dbReference type="GO" id="GO:0009073">
    <property type="term" value="P:aromatic amino acid family biosynthetic process"/>
    <property type="evidence" value="ECO:0007669"/>
    <property type="project" value="UniProtKB-KW"/>
</dbReference>
<dbReference type="Pfam" id="PF18317">
    <property type="entry name" value="SDH_C"/>
    <property type="match status" value="1"/>
</dbReference>
<dbReference type="PANTHER" id="PTHR21089">
    <property type="entry name" value="SHIKIMATE DEHYDROGENASE"/>
    <property type="match status" value="1"/>
</dbReference>
<dbReference type="FunFam" id="3.40.50.10860:FF:000004">
    <property type="entry name" value="Quinate/shikimate dehydrogenase"/>
    <property type="match status" value="1"/>
</dbReference>
<feature type="binding site" evidence="9">
    <location>
        <position position="277"/>
    </location>
    <ligand>
        <name>shikimate</name>
        <dbReference type="ChEBI" id="CHEBI:36208"/>
    </ligand>
</feature>
<comment type="function">
    <text evidence="9">Involved in the biosynthesis of the chorismate, which leads to the biosynthesis of aromatic amino acids. Catalyzes the reversible NADPH linked reduction of 3-dehydroshikimate (DHSA) to yield shikimate (SA).</text>
</comment>
<keyword evidence="3 9" id="KW-0521">NADP</keyword>
<feature type="domain" description="Shikimate dehydrogenase substrate binding N-terminal" evidence="10">
    <location>
        <begin position="27"/>
        <end position="109"/>
    </location>
</feature>
<feature type="binding site" evidence="9">
    <location>
        <position position="249"/>
    </location>
    <ligand>
        <name>shikimate</name>
        <dbReference type="ChEBI" id="CHEBI:36208"/>
    </ligand>
</feature>
<dbReference type="GO" id="GO:0019632">
    <property type="term" value="P:shikimate metabolic process"/>
    <property type="evidence" value="ECO:0007669"/>
    <property type="project" value="InterPro"/>
</dbReference>
<dbReference type="GO" id="GO:0050661">
    <property type="term" value="F:NADP binding"/>
    <property type="evidence" value="ECO:0007669"/>
    <property type="project" value="InterPro"/>
</dbReference>
<comment type="pathway">
    <text evidence="1 9">Metabolic intermediate biosynthesis; chorismate biosynthesis; chorismate from D-erythrose 4-phosphate and phosphoenolpyruvate: step 4/7.</text>
</comment>
<evidence type="ECO:0000256" key="8">
    <source>
        <dbReference type="ARBA" id="ARBA00060613"/>
    </source>
</evidence>
<comment type="similarity">
    <text evidence="9">Belongs to the shikimate dehydrogenase family.</text>
</comment>
<feature type="binding site" evidence="9">
    <location>
        <position position="247"/>
    </location>
    <ligand>
        <name>NADP(+)</name>
        <dbReference type="ChEBI" id="CHEBI:58349"/>
    </ligand>
</feature>
<accession>A0A841Z350</accession>
<evidence type="ECO:0000256" key="7">
    <source>
        <dbReference type="ARBA" id="ARBA00052329"/>
    </source>
</evidence>
<dbReference type="Gene3D" id="3.40.50.720">
    <property type="entry name" value="NAD(P)-binding Rossmann-like Domain"/>
    <property type="match status" value="1"/>
</dbReference>
<keyword evidence="5 9" id="KW-0057">Aromatic amino acid biosynthesis</keyword>
<dbReference type="GO" id="GO:0030266">
    <property type="term" value="F:quinate 3-dehydrogenase (NAD+) activity"/>
    <property type="evidence" value="ECO:0007669"/>
    <property type="project" value="UniProtKB-EC"/>
</dbReference>
<dbReference type="InterPro" id="IPR022893">
    <property type="entry name" value="Shikimate_DH_fam"/>
</dbReference>
<dbReference type="SUPFAM" id="SSF53223">
    <property type="entry name" value="Aminoacid dehydrogenase-like, N-terminal domain"/>
    <property type="match status" value="1"/>
</dbReference>
<dbReference type="NCBIfam" id="NF001313">
    <property type="entry name" value="PRK00258.2-1"/>
    <property type="match status" value="1"/>
</dbReference>
<comment type="caution">
    <text evidence="9">Lacks conserved residue(s) required for the propagation of feature annotation.</text>
</comment>
<evidence type="ECO:0000256" key="1">
    <source>
        <dbReference type="ARBA" id="ARBA00004871"/>
    </source>
</evidence>
<dbReference type="PANTHER" id="PTHR21089:SF1">
    <property type="entry name" value="BIFUNCTIONAL 3-DEHYDROQUINATE DEHYDRATASE_SHIKIMATE DEHYDROGENASE, CHLOROPLASTIC"/>
    <property type="match status" value="1"/>
</dbReference>
<feature type="binding site" evidence="9">
    <location>
        <begin position="146"/>
        <end position="150"/>
    </location>
    <ligand>
        <name>NADP(+)</name>
        <dbReference type="ChEBI" id="CHEBI:58349"/>
    </ligand>
</feature>
<dbReference type="InterPro" id="IPR041121">
    <property type="entry name" value="SDH_C"/>
</dbReference>
<dbReference type="NCBIfam" id="NF001319">
    <property type="entry name" value="PRK00258.3-3"/>
    <property type="match status" value="1"/>
</dbReference>
<dbReference type="CDD" id="cd01065">
    <property type="entry name" value="NAD_bind_Shikimate_DH"/>
    <property type="match status" value="1"/>
</dbReference>
<dbReference type="RefSeq" id="WP_185424743.1">
    <property type="nucleotide sequence ID" value="NZ_JAARRL010000004.1"/>
</dbReference>
<feature type="domain" description="SDH C-terminal" evidence="11">
    <location>
        <begin position="270"/>
        <end position="299"/>
    </location>
</feature>
<dbReference type="GO" id="GO:0008652">
    <property type="term" value="P:amino acid biosynthetic process"/>
    <property type="evidence" value="ECO:0007669"/>
    <property type="project" value="UniProtKB-KW"/>
</dbReference>
<feature type="binding site" evidence="9">
    <location>
        <position position="270"/>
    </location>
    <ligand>
        <name>NADP(+)</name>
        <dbReference type="ChEBI" id="CHEBI:58349"/>
    </ligand>
</feature>
<evidence type="ECO:0000256" key="3">
    <source>
        <dbReference type="ARBA" id="ARBA00022857"/>
    </source>
</evidence>